<accession>G2QHN9</accession>
<dbReference type="InParanoid" id="G2QHN9"/>
<dbReference type="Proteomes" id="UP000007322">
    <property type="component" value="Chromosome 4"/>
</dbReference>
<reference evidence="1 2" key="1">
    <citation type="journal article" date="2011" name="Nat. Biotechnol.">
        <title>Comparative genomic analysis of the thermophilic biomass-degrading fungi Myceliophthora thermophila and Thielavia terrestris.</title>
        <authorList>
            <person name="Berka R.M."/>
            <person name="Grigoriev I.V."/>
            <person name="Otillar R."/>
            <person name="Salamov A."/>
            <person name="Grimwood J."/>
            <person name="Reid I."/>
            <person name="Ishmael N."/>
            <person name="John T."/>
            <person name="Darmond C."/>
            <person name="Moisan M.-C."/>
            <person name="Henrissat B."/>
            <person name="Coutinho P.M."/>
            <person name="Lombard V."/>
            <person name="Natvig D.O."/>
            <person name="Lindquist E."/>
            <person name="Schmutz J."/>
            <person name="Lucas S."/>
            <person name="Harris P."/>
            <person name="Powlowski J."/>
            <person name="Bellemare A."/>
            <person name="Taylor D."/>
            <person name="Butler G."/>
            <person name="de Vries R.P."/>
            <person name="Allijn I.E."/>
            <person name="van den Brink J."/>
            <person name="Ushinsky S."/>
            <person name="Storms R."/>
            <person name="Powell A.J."/>
            <person name="Paulsen I.T."/>
            <person name="Elbourne L.D.H."/>
            <person name="Baker S.E."/>
            <person name="Magnuson J."/>
            <person name="LaBoissiere S."/>
            <person name="Clutterbuck A.J."/>
            <person name="Martinez D."/>
            <person name="Wogulis M."/>
            <person name="de Leon A.L."/>
            <person name="Rey M.W."/>
            <person name="Tsang A."/>
        </authorList>
    </citation>
    <scope>NUCLEOTIDE SEQUENCE [LARGE SCALE GENOMIC DNA]</scope>
    <source>
        <strain evidence="2">ATCC 42464 / BCRC 31852 / DSM 1799</strain>
    </source>
</reference>
<name>G2QHN9_THET4</name>
<evidence type="ECO:0000313" key="1">
    <source>
        <dbReference type="EMBL" id="AEO58899.1"/>
    </source>
</evidence>
<dbReference type="KEGG" id="mtm:MYCTH_2119212"/>
<dbReference type="RefSeq" id="XP_003664144.1">
    <property type="nucleotide sequence ID" value="XM_003664096.1"/>
</dbReference>
<proteinExistence type="predicted"/>
<dbReference type="eggNOG" id="ENOG502SD7X">
    <property type="taxonomic scope" value="Eukaryota"/>
</dbReference>
<evidence type="ECO:0008006" key="3">
    <source>
        <dbReference type="Google" id="ProtNLM"/>
    </source>
</evidence>
<gene>
    <name evidence="1" type="ORF">MYCTH_2119212</name>
</gene>
<organism evidence="1 2">
    <name type="scientific">Thermothelomyces thermophilus (strain ATCC 42464 / BCRC 31852 / DSM 1799)</name>
    <name type="common">Sporotrichum thermophile</name>
    <dbReference type="NCBI Taxonomy" id="573729"/>
    <lineage>
        <taxon>Eukaryota</taxon>
        <taxon>Fungi</taxon>
        <taxon>Dikarya</taxon>
        <taxon>Ascomycota</taxon>
        <taxon>Pezizomycotina</taxon>
        <taxon>Sordariomycetes</taxon>
        <taxon>Sordariomycetidae</taxon>
        <taxon>Sordariales</taxon>
        <taxon>Chaetomiaceae</taxon>
        <taxon>Thermothelomyces</taxon>
    </lineage>
</organism>
<dbReference type="GeneID" id="11513775"/>
<dbReference type="OMA" id="DIVLLRM"/>
<dbReference type="OrthoDB" id="5378679at2759"/>
<protein>
    <recommendedName>
        <fullName evidence="3">Telomeric single stranded DNA binding POT1/Cdc13 domain-containing protein</fullName>
    </recommendedName>
</protein>
<dbReference type="Gene3D" id="2.40.50.140">
    <property type="entry name" value="Nucleic acid-binding proteins"/>
    <property type="match status" value="1"/>
</dbReference>
<dbReference type="AlphaFoldDB" id="G2QHN9"/>
<dbReference type="EMBL" id="CP003005">
    <property type="protein sequence ID" value="AEO58899.1"/>
    <property type="molecule type" value="Genomic_DNA"/>
</dbReference>
<dbReference type="HOGENOM" id="CLU_054588_0_0_1"/>
<evidence type="ECO:0000313" key="2">
    <source>
        <dbReference type="Proteomes" id="UP000007322"/>
    </source>
</evidence>
<dbReference type="InterPro" id="IPR012340">
    <property type="entry name" value="NA-bd_OB-fold"/>
</dbReference>
<dbReference type="SUPFAM" id="SSF50249">
    <property type="entry name" value="Nucleic acid-binding proteins"/>
    <property type="match status" value="1"/>
</dbReference>
<sequence length="357" mass="39272">MLNKILIFTGAPEKHALDWSASGLLTEFEDAIARFVGLHSEHRPPSTTPTPKHAAWRSLPLANAKIGTGFSQHYGTIFDDGLDESASESGLEFLDTVTLPLASGGGDSEHDPARSQFYEHSMAAHDGFTPSQLISQSTGQETTSFISDRTSSFLSGDGSHAGPIKEPLLVRGSDLVSDLRNIPSATYLLRIQPQTFTCNLIVGIISISQPRAVKTRWGATKYLVELLVGDETKAGFAITYWLPSDNLDDSPLAGLRVRDIILIQNVAFNVFTNKVYGSSVRKNWTKVHLLYRMKLDSRDPGGYYSASDLAGTGTVHPQLDKTRRVRDWVLNFVGRETRTGTNRQARWNQPPADDTQL</sequence>
<dbReference type="VEuPathDB" id="FungiDB:MYCTH_2119212"/>
<keyword evidence="2" id="KW-1185">Reference proteome</keyword>